<dbReference type="InterPro" id="IPR006427">
    <property type="entry name" value="Portal_HK97"/>
</dbReference>
<accession>A0A438B5H5</accession>
<evidence type="ECO:0000313" key="3">
    <source>
        <dbReference type="Proteomes" id="UP000284333"/>
    </source>
</evidence>
<dbReference type="Pfam" id="PF04860">
    <property type="entry name" value="Phage_portal"/>
    <property type="match status" value="1"/>
</dbReference>
<dbReference type="InterPro" id="IPR006944">
    <property type="entry name" value="Phage/GTA_portal"/>
</dbReference>
<feature type="region of interest" description="Disordered" evidence="1">
    <location>
        <begin position="387"/>
        <end position="415"/>
    </location>
</feature>
<organism evidence="2 3">
    <name type="scientific">Rhodococcus spongiicola</name>
    <dbReference type="NCBI Taxonomy" id="2487352"/>
    <lineage>
        <taxon>Bacteria</taxon>
        <taxon>Bacillati</taxon>
        <taxon>Actinomycetota</taxon>
        <taxon>Actinomycetes</taxon>
        <taxon>Mycobacteriales</taxon>
        <taxon>Nocardiaceae</taxon>
        <taxon>Rhodococcus</taxon>
    </lineage>
</organism>
<dbReference type="OrthoDB" id="9765386at2"/>
<gene>
    <name evidence="2" type="ORF">EF834_01900</name>
</gene>
<feature type="compositionally biased region" description="Polar residues" evidence="1">
    <location>
        <begin position="392"/>
        <end position="407"/>
    </location>
</feature>
<dbReference type="AlphaFoldDB" id="A0A438B5H5"/>
<evidence type="ECO:0000256" key="1">
    <source>
        <dbReference type="SAM" id="MobiDB-lite"/>
    </source>
</evidence>
<dbReference type="Proteomes" id="UP000284333">
    <property type="component" value="Unassembled WGS sequence"/>
</dbReference>
<protein>
    <submittedName>
        <fullName evidence="2">Phage portal protein</fullName>
    </submittedName>
</protein>
<name>A0A438B5H5_9NOCA</name>
<evidence type="ECO:0000313" key="2">
    <source>
        <dbReference type="EMBL" id="RVW06232.1"/>
    </source>
</evidence>
<reference evidence="2 3" key="1">
    <citation type="submission" date="2018-11" db="EMBL/GenBank/DDBJ databases">
        <title>Rhodococcus spongicola sp. nov. and Rhodococcus xishaensis sp. nov. from marine sponges.</title>
        <authorList>
            <person name="Li L."/>
            <person name="Lin H.W."/>
        </authorList>
    </citation>
    <scope>NUCLEOTIDE SEQUENCE [LARGE SCALE GENOMIC DNA]</scope>
    <source>
        <strain evidence="2 3">LHW50502</strain>
    </source>
</reference>
<comment type="caution">
    <text evidence="2">The sequence shown here is derived from an EMBL/GenBank/DDBJ whole genome shotgun (WGS) entry which is preliminary data.</text>
</comment>
<sequence>MGLASFFGFGAKAPAGQTAGSAPVVEVNLDGLTGQTAEKLWRDQPNLRTVVNFLARNVAQLGLHVFEKSDDGNHTRVRAGGLTSLVSTPNPQQTTYELVHDLVATLALYDTAYWVVTQDTKSDAGWTIRPIRPTWITGSKSDGAFGISAYEVSLPDVTDTVIVPASDMLVFHGWNPEDTRIGSSPISALKATLREQIAATEYRRQKWERGGRVDAYVHRPKDAPEWSSEAKSKWMKQYRDAYSGSGNQAGSTPLLEDGMELKRLGFSSKEDEYVDAAKLALTTVASVYHVNPVMVGLLDNANYSNVKEFSRMLYSDTLGPTLRMIEDRINTFLAPRVQGGVFVEFNVKAKMRGSFEEEASAFQTAVGRPWMTADEARAKQNMPALGGDAALLTSNLNQTADNPNAPTTEDPAGEE</sequence>
<keyword evidence="3" id="KW-1185">Reference proteome</keyword>
<proteinExistence type="predicted"/>
<dbReference type="EMBL" id="RKLN01000001">
    <property type="protein sequence ID" value="RVW06232.1"/>
    <property type="molecule type" value="Genomic_DNA"/>
</dbReference>
<dbReference type="NCBIfam" id="TIGR01537">
    <property type="entry name" value="portal_HK97"/>
    <property type="match status" value="1"/>
</dbReference>
<dbReference type="RefSeq" id="WP_127945178.1">
    <property type="nucleotide sequence ID" value="NZ_RKLN01000001.1"/>
</dbReference>